<feature type="active site" evidence="7">
    <location>
        <position position="77"/>
    </location>
</feature>
<keyword evidence="6" id="KW-0865">Zymogen</keyword>
<evidence type="ECO:0000256" key="5">
    <source>
        <dbReference type="ARBA" id="ARBA00022801"/>
    </source>
</evidence>
<comment type="similarity">
    <text evidence="1 8">Belongs to the peptidase A1 family.</text>
</comment>
<dbReference type="AlphaFoldDB" id="W4GFX9"/>
<dbReference type="Gene3D" id="2.40.70.10">
    <property type="entry name" value="Acid Proteases"/>
    <property type="match status" value="2"/>
</dbReference>
<dbReference type="PROSITE" id="PS51767">
    <property type="entry name" value="PEPTIDASE_A1"/>
    <property type="match status" value="1"/>
</dbReference>
<evidence type="ECO:0000256" key="6">
    <source>
        <dbReference type="ARBA" id="ARBA00023145"/>
    </source>
</evidence>
<dbReference type="InterPro" id="IPR033121">
    <property type="entry name" value="PEPTIDASE_A1"/>
</dbReference>
<keyword evidence="2 8" id="KW-0645">Protease</keyword>
<protein>
    <recommendedName>
        <fullName evidence="10">Peptidase A1 domain-containing protein</fullName>
    </recommendedName>
</protein>
<dbReference type="InterPro" id="IPR001969">
    <property type="entry name" value="Aspartic_peptidase_AS"/>
</dbReference>
<evidence type="ECO:0000256" key="3">
    <source>
        <dbReference type="ARBA" id="ARBA00022729"/>
    </source>
</evidence>
<evidence type="ECO:0000256" key="7">
    <source>
        <dbReference type="PIRSR" id="PIRSR601461-1"/>
    </source>
</evidence>
<proteinExistence type="inferred from homology"/>
<keyword evidence="5 8" id="KW-0378">Hydrolase</keyword>
<evidence type="ECO:0000256" key="1">
    <source>
        <dbReference type="ARBA" id="ARBA00007447"/>
    </source>
</evidence>
<reference evidence="11" key="1">
    <citation type="submission" date="2013-12" db="EMBL/GenBank/DDBJ databases">
        <title>The Genome Sequence of Aphanomyces astaci APO3.</title>
        <authorList>
            <consortium name="The Broad Institute Genomics Platform"/>
            <person name="Russ C."/>
            <person name="Tyler B."/>
            <person name="van West P."/>
            <person name="Dieguez-Uribeondo J."/>
            <person name="Young S.K."/>
            <person name="Zeng Q."/>
            <person name="Gargeya S."/>
            <person name="Fitzgerald M."/>
            <person name="Abouelleil A."/>
            <person name="Alvarado L."/>
            <person name="Chapman S.B."/>
            <person name="Gainer-Dewar J."/>
            <person name="Goldberg J."/>
            <person name="Griggs A."/>
            <person name="Gujja S."/>
            <person name="Hansen M."/>
            <person name="Howarth C."/>
            <person name="Imamovic A."/>
            <person name="Ireland A."/>
            <person name="Larimer J."/>
            <person name="McCowan C."/>
            <person name="Murphy C."/>
            <person name="Pearson M."/>
            <person name="Poon T.W."/>
            <person name="Priest M."/>
            <person name="Roberts A."/>
            <person name="Saif S."/>
            <person name="Shea T."/>
            <person name="Sykes S."/>
            <person name="Wortman J."/>
            <person name="Nusbaum C."/>
            <person name="Birren B."/>
        </authorList>
    </citation>
    <scope>NUCLEOTIDE SEQUENCE [LARGE SCALE GENOMIC DNA]</scope>
    <source>
        <strain evidence="11">APO3</strain>
    </source>
</reference>
<dbReference type="PANTHER" id="PTHR47965:SF12">
    <property type="entry name" value="ASPARTIC PROTEINASE 3-RELATED"/>
    <property type="match status" value="1"/>
</dbReference>
<dbReference type="CDD" id="cd05471">
    <property type="entry name" value="pepsin_like"/>
    <property type="match status" value="1"/>
</dbReference>
<dbReference type="PROSITE" id="PS00141">
    <property type="entry name" value="ASP_PROTEASE"/>
    <property type="match status" value="1"/>
</dbReference>
<dbReference type="GO" id="GO:0004190">
    <property type="term" value="F:aspartic-type endopeptidase activity"/>
    <property type="evidence" value="ECO:0007669"/>
    <property type="project" value="UniProtKB-KW"/>
</dbReference>
<feature type="chain" id="PRO_5004840972" description="Peptidase A1 domain-containing protein" evidence="9">
    <location>
        <begin position="26"/>
        <end position="476"/>
    </location>
</feature>
<dbReference type="VEuPathDB" id="FungiDB:H257_08061"/>
<evidence type="ECO:0000313" key="11">
    <source>
        <dbReference type="EMBL" id="ETV78555.1"/>
    </source>
</evidence>
<feature type="signal peptide" evidence="9">
    <location>
        <begin position="1"/>
        <end position="25"/>
    </location>
</feature>
<feature type="domain" description="Peptidase A1" evidence="10">
    <location>
        <begin position="59"/>
        <end position="416"/>
    </location>
</feature>
<keyword evidence="4 8" id="KW-0064">Aspartyl protease</keyword>
<dbReference type="InterPro" id="IPR021109">
    <property type="entry name" value="Peptidase_aspartic_dom_sf"/>
</dbReference>
<organism evidence="11">
    <name type="scientific">Aphanomyces astaci</name>
    <name type="common">Crayfish plague agent</name>
    <dbReference type="NCBI Taxonomy" id="112090"/>
    <lineage>
        <taxon>Eukaryota</taxon>
        <taxon>Sar</taxon>
        <taxon>Stramenopiles</taxon>
        <taxon>Oomycota</taxon>
        <taxon>Saprolegniomycetes</taxon>
        <taxon>Saprolegniales</taxon>
        <taxon>Verrucalvaceae</taxon>
        <taxon>Aphanomyces</taxon>
    </lineage>
</organism>
<dbReference type="InterPro" id="IPR034164">
    <property type="entry name" value="Pepsin-like_dom"/>
</dbReference>
<dbReference type="STRING" id="112090.W4GFX9"/>
<keyword evidence="3 9" id="KW-0732">Signal</keyword>
<feature type="active site" evidence="7">
    <location>
        <position position="292"/>
    </location>
</feature>
<evidence type="ECO:0000256" key="9">
    <source>
        <dbReference type="SAM" id="SignalP"/>
    </source>
</evidence>
<dbReference type="InterPro" id="IPR032861">
    <property type="entry name" value="TAXi_N"/>
</dbReference>
<dbReference type="InterPro" id="IPR001461">
    <property type="entry name" value="Aspartic_peptidase_A1"/>
</dbReference>
<evidence type="ECO:0000256" key="4">
    <source>
        <dbReference type="ARBA" id="ARBA00022750"/>
    </source>
</evidence>
<gene>
    <name evidence="11" type="ORF">H257_08061</name>
</gene>
<dbReference type="PANTHER" id="PTHR47965">
    <property type="entry name" value="ASPARTYL PROTEASE-RELATED"/>
    <property type="match status" value="1"/>
</dbReference>
<dbReference type="Pfam" id="PF14543">
    <property type="entry name" value="TAXi_N"/>
    <property type="match status" value="1"/>
</dbReference>
<dbReference type="PRINTS" id="PR00792">
    <property type="entry name" value="PEPSIN"/>
</dbReference>
<dbReference type="GO" id="GO:0006508">
    <property type="term" value="P:proteolysis"/>
    <property type="evidence" value="ECO:0007669"/>
    <property type="project" value="UniProtKB-KW"/>
</dbReference>
<evidence type="ECO:0000256" key="2">
    <source>
        <dbReference type="ARBA" id="ARBA00022670"/>
    </source>
</evidence>
<name>W4GFX9_APHAT</name>
<evidence type="ECO:0000259" key="10">
    <source>
        <dbReference type="PROSITE" id="PS51767"/>
    </source>
</evidence>
<dbReference type="RefSeq" id="XP_009832136.1">
    <property type="nucleotide sequence ID" value="XM_009833834.1"/>
</dbReference>
<accession>W4GFX9</accession>
<dbReference type="OrthoDB" id="2747330at2759"/>
<evidence type="ECO:0000256" key="8">
    <source>
        <dbReference type="RuleBase" id="RU000454"/>
    </source>
</evidence>
<sequence>MLTSMWSIAAAIVMTVSVVIECATATDTLFRLPLRPSARRRLEGSPYNEQRLNGTFSSHSAELYLGVPPQKATVVIDTGSAITAVACSTCKNCGAHNRPAYDPAKSTTARPLACRDSSICTSCSSQQCLVSQTYADSSSFDAYLVAETALLGNFNGSLSSAYVQANGVTMSVGCQTSVSGGFAYHPENGILGMQQDPSTLLAAMVRQGRVSRNAFSLCLAPLGTGTIVLGGVDDYLHNDVMQYVPLVRPPSSKYFSVDVVDVIVGATSLGLDSTAYVGFGGTQSSGQSFIVDSGSTISQLPVPVFDKLMQVLQEATGIASFGMGTNVVVPPLVMAKLPTLRLVLSGGTKGTGTVQLVVLPEQYVMTVPDSSSSSTTTQQVVGFRRGTATIGGVLGANVMMHHNILFDLEMQRIGIAPATCTKTRETIADLVQLATSIANTSTPPPLAPTSRGVHHNPHHVVAMVVLVVVLVSHYSS</sequence>
<dbReference type="EMBL" id="KI913130">
    <property type="protein sequence ID" value="ETV78555.1"/>
    <property type="molecule type" value="Genomic_DNA"/>
</dbReference>
<dbReference type="SUPFAM" id="SSF50630">
    <property type="entry name" value="Acid proteases"/>
    <property type="match status" value="1"/>
</dbReference>
<dbReference type="GeneID" id="20810057"/>